<gene>
    <name evidence="1" type="ORF">H9812_07835</name>
</gene>
<protein>
    <submittedName>
        <fullName evidence="1">Uncharacterized protein</fullName>
    </submittedName>
</protein>
<evidence type="ECO:0000313" key="1">
    <source>
        <dbReference type="EMBL" id="HIZ25356.1"/>
    </source>
</evidence>
<reference evidence="1" key="2">
    <citation type="submission" date="2021-04" db="EMBL/GenBank/DDBJ databases">
        <authorList>
            <person name="Gilroy R."/>
        </authorList>
    </citation>
    <scope>NUCLEOTIDE SEQUENCE</scope>
    <source>
        <strain evidence="1">CHK33-5263</strain>
    </source>
</reference>
<name>A0A9D2DXU9_9FIRM</name>
<sequence>MIKAIFLDIDGVVCLHSPKKPNDEETFDADSCSRLKETIDQTGCKLVLSSTWRLFDESIRDMLEQFKKFGISKEHFLGKTPLHDERGEEILAYLSEHPQIVTYIALDDQPFPRSKFPNDRLIMTQCDSGITEEIKQLCIEKLST</sequence>
<proteinExistence type="predicted"/>
<dbReference type="EMBL" id="DXBS01000142">
    <property type="protein sequence ID" value="HIZ25356.1"/>
    <property type="molecule type" value="Genomic_DNA"/>
</dbReference>
<dbReference type="Proteomes" id="UP000824044">
    <property type="component" value="Unassembled WGS sequence"/>
</dbReference>
<dbReference type="AlphaFoldDB" id="A0A9D2DXU9"/>
<accession>A0A9D2DXU9</accession>
<evidence type="ECO:0000313" key="2">
    <source>
        <dbReference type="Proteomes" id="UP000824044"/>
    </source>
</evidence>
<comment type="caution">
    <text evidence="1">The sequence shown here is derived from an EMBL/GenBank/DDBJ whole genome shotgun (WGS) entry which is preliminary data.</text>
</comment>
<organism evidence="1 2">
    <name type="scientific">Candidatus Gallimonas intestinigallinarum</name>
    <dbReference type="NCBI Taxonomy" id="2838604"/>
    <lineage>
        <taxon>Bacteria</taxon>
        <taxon>Bacillati</taxon>
        <taxon>Bacillota</taxon>
        <taxon>Clostridia</taxon>
        <taxon>Candidatus Gallimonas</taxon>
    </lineage>
</organism>
<dbReference type="Pfam" id="PF18143">
    <property type="entry name" value="HAD_SAK_2"/>
    <property type="match status" value="1"/>
</dbReference>
<reference evidence="1" key="1">
    <citation type="journal article" date="2021" name="PeerJ">
        <title>Extensive microbial diversity within the chicken gut microbiome revealed by metagenomics and culture.</title>
        <authorList>
            <person name="Gilroy R."/>
            <person name="Ravi A."/>
            <person name="Getino M."/>
            <person name="Pursley I."/>
            <person name="Horton D.L."/>
            <person name="Alikhan N.F."/>
            <person name="Baker D."/>
            <person name="Gharbi K."/>
            <person name="Hall N."/>
            <person name="Watson M."/>
            <person name="Adriaenssens E.M."/>
            <person name="Foster-Nyarko E."/>
            <person name="Jarju S."/>
            <person name="Secka A."/>
            <person name="Antonio M."/>
            <person name="Oren A."/>
            <person name="Chaudhuri R.R."/>
            <person name="La Ragione R."/>
            <person name="Hildebrand F."/>
            <person name="Pallen M.J."/>
        </authorList>
    </citation>
    <scope>NUCLEOTIDE SEQUENCE</scope>
    <source>
        <strain evidence="1">CHK33-5263</strain>
    </source>
</reference>